<evidence type="ECO:0000256" key="3">
    <source>
        <dbReference type="ARBA" id="ARBA00022475"/>
    </source>
</evidence>
<comment type="subcellular location">
    <subcellularLocation>
        <location evidence="1">Cell membrane</location>
        <topology evidence="1">Multi-pass membrane protein</topology>
    </subcellularLocation>
</comment>
<comment type="similarity">
    <text evidence="2">Belongs to the UPF0324 family.</text>
</comment>
<proteinExistence type="inferred from homology"/>
<dbReference type="EMBL" id="AP017312">
    <property type="protein sequence ID" value="BAU28408.1"/>
    <property type="molecule type" value="Genomic_DNA"/>
</dbReference>
<dbReference type="GO" id="GO:0005886">
    <property type="term" value="C:plasma membrane"/>
    <property type="evidence" value="ECO:0007669"/>
    <property type="project" value="UniProtKB-SubCell"/>
</dbReference>
<dbReference type="PANTHER" id="PTHR30106">
    <property type="entry name" value="INNER MEMBRANE PROTEIN YEIH-RELATED"/>
    <property type="match status" value="1"/>
</dbReference>
<dbReference type="Proteomes" id="UP000217696">
    <property type="component" value="Chromosome"/>
</dbReference>
<accession>A0A0U4WIF0</accession>
<gene>
    <name evidence="7" type="ORF">CB4_02582</name>
</gene>
<dbReference type="InterPro" id="IPR018383">
    <property type="entry name" value="UPF0324_pro"/>
</dbReference>
<evidence type="ECO:0000256" key="1">
    <source>
        <dbReference type="ARBA" id="ARBA00004651"/>
    </source>
</evidence>
<keyword evidence="3" id="KW-1003">Cell membrane</keyword>
<name>A0A0U4WIF0_9BACL</name>
<dbReference type="KEGG" id="asoc:CB4_02582"/>
<evidence type="ECO:0000313" key="8">
    <source>
        <dbReference type="Proteomes" id="UP000217696"/>
    </source>
</evidence>
<evidence type="ECO:0000256" key="2">
    <source>
        <dbReference type="ARBA" id="ARBA00007977"/>
    </source>
</evidence>
<keyword evidence="5" id="KW-1133">Transmembrane helix</keyword>
<dbReference type="AlphaFoldDB" id="A0A0U4WIF0"/>
<organism evidence="7 8">
    <name type="scientific">Aneurinibacillus soli</name>
    <dbReference type="NCBI Taxonomy" id="1500254"/>
    <lineage>
        <taxon>Bacteria</taxon>
        <taxon>Bacillati</taxon>
        <taxon>Bacillota</taxon>
        <taxon>Bacilli</taxon>
        <taxon>Bacillales</taxon>
        <taxon>Paenibacillaceae</taxon>
        <taxon>Aneurinibacillus group</taxon>
        <taxon>Aneurinibacillus</taxon>
    </lineage>
</organism>
<keyword evidence="8" id="KW-1185">Reference proteome</keyword>
<keyword evidence="4" id="KW-0812">Transmembrane</keyword>
<evidence type="ECO:0000256" key="5">
    <source>
        <dbReference type="ARBA" id="ARBA00022989"/>
    </source>
</evidence>
<sequence length="340" mass="35170">MATQSTTMPTARPNPAPYFIGGLVLTLGLALAAKYIAGFPGVQMLGPLVWAILLGMGWSAIFGAPVRTMNGVQFASKKLLRAGIILLGMRLNFADILAGGPRVLGIAAIDVAFGIFAVYMIARWMGVDRKLGMLTACGTGICGAAAVAAISPQVKANEEETAVSTAVIAVLGTLFTIAYTVLYPVLGMTGGQYGQFAGATLHEIAHVIAAAGPGGAEAVQQAVLVKLARVALLVPVALFVGWWFTRGAAGDEKKSGVPIPWFIFGFLAVAGVNSTGLVPEMVAGQLTSLAYLLMAMAMAGLGLTIHIGTFRRLGAKPFVAGLLGSILLSIVGYTLVHVWK</sequence>
<evidence type="ECO:0000256" key="4">
    <source>
        <dbReference type="ARBA" id="ARBA00022692"/>
    </source>
</evidence>
<dbReference type="PANTHER" id="PTHR30106:SF2">
    <property type="entry name" value="UPF0324 INNER MEMBRANE PROTEIN YEIH"/>
    <property type="match status" value="1"/>
</dbReference>
<keyword evidence="6" id="KW-0472">Membrane</keyword>
<evidence type="ECO:0000256" key="6">
    <source>
        <dbReference type="ARBA" id="ARBA00023136"/>
    </source>
</evidence>
<dbReference type="Pfam" id="PF03601">
    <property type="entry name" value="Cons_hypoth698"/>
    <property type="match status" value="1"/>
</dbReference>
<evidence type="ECO:0000313" key="7">
    <source>
        <dbReference type="EMBL" id="BAU28408.1"/>
    </source>
</evidence>
<reference evidence="7 8" key="1">
    <citation type="submission" date="2015-12" db="EMBL/GenBank/DDBJ databases">
        <title>Genome sequence of Aneurinibacillus soli.</title>
        <authorList>
            <person name="Lee J.S."/>
            <person name="Lee K.C."/>
            <person name="Kim K.K."/>
            <person name="Lee B.W."/>
        </authorList>
    </citation>
    <scope>NUCLEOTIDE SEQUENCE [LARGE SCALE GENOMIC DNA]</scope>
    <source>
        <strain evidence="7 8">CB4</strain>
    </source>
</reference>
<protein>
    <submittedName>
        <fullName evidence="7">Uncharacterized protein</fullName>
    </submittedName>
</protein>